<name>A0A4Q7VJA1_9BACT</name>
<dbReference type="RefSeq" id="WP_130306134.1">
    <property type="nucleotide sequence ID" value="NZ_SHKN01000001.1"/>
</dbReference>
<gene>
    <name evidence="2" type="ORF">EV201_0868</name>
</gene>
<accession>A0A4Q7VJA1</accession>
<keyword evidence="1" id="KW-0812">Transmembrane</keyword>
<evidence type="ECO:0000256" key="1">
    <source>
        <dbReference type="SAM" id="Phobius"/>
    </source>
</evidence>
<dbReference type="EMBL" id="SHKN01000001">
    <property type="protein sequence ID" value="RZT96232.1"/>
    <property type="molecule type" value="Genomic_DNA"/>
</dbReference>
<feature type="transmembrane region" description="Helical" evidence="1">
    <location>
        <begin position="16"/>
        <end position="41"/>
    </location>
</feature>
<reference evidence="2 3" key="1">
    <citation type="submission" date="2019-02" db="EMBL/GenBank/DDBJ databases">
        <title>Genomic Encyclopedia of Type Strains, Phase IV (KMG-IV): sequencing the most valuable type-strain genomes for metagenomic binning, comparative biology and taxonomic classification.</title>
        <authorList>
            <person name="Goeker M."/>
        </authorList>
    </citation>
    <scope>NUCLEOTIDE SEQUENCE [LARGE SCALE GENOMIC DNA]</scope>
    <source>
        <strain evidence="2 3">DSM 28825</strain>
    </source>
</reference>
<dbReference type="AlphaFoldDB" id="A0A4Q7VJA1"/>
<proteinExistence type="predicted"/>
<feature type="transmembrane region" description="Helical" evidence="1">
    <location>
        <begin position="47"/>
        <end position="67"/>
    </location>
</feature>
<evidence type="ECO:0000313" key="3">
    <source>
        <dbReference type="Proteomes" id="UP000293562"/>
    </source>
</evidence>
<evidence type="ECO:0000313" key="2">
    <source>
        <dbReference type="EMBL" id="RZT96232.1"/>
    </source>
</evidence>
<organism evidence="2 3">
    <name type="scientific">Ancylomarina subtilis</name>
    <dbReference type="NCBI Taxonomy" id="1639035"/>
    <lineage>
        <taxon>Bacteria</taxon>
        <taxon>Pseudomonadati</taxon>
        <taxon>Bacteroidota</taxon>
        <taxon>Bacteroidia</taxon>
        <taxon>Marinilabiliales</taxon>
        <taxon>Marinifilaceae</taxon>
        <taxon>Ancylomarina</taxon>
    </lineage>
</organism>
<keyword evidence="1" id="KW-1133">Transmembrane helix</keyword>
<comment type="caution">
    <text evidence="2">The sequence shown here is derived from an EMBL/GenBank/DDBJ whole genome shotgun (WGS) entry which is preliminary data.</text>
</comment>
<keyword evidence="3" id="KW-1185">Reference proteome</keyword>
<dbReference type="Proteomes" id="UP000293562">
    <property type="component" value="Unassembled WGS sequence"/>
</dbReference>
<sequence length="80" mass="9188">MLDKLFLKRLSRKGKIAYWLGQLVLDSLWALYLFVIMGLSMDEAESLLFVGIFLVLIIWGGICLLAWKKEDESVDSDYSV</sequence>
<keyword evidence="1" id="KW-0472">Membrane</keyword>
<protein>
    <submittedName>
        <fullName evidence="2">Uncharacterized protein</fullName>
    </submittedName>
</protein>
<dbReference type="OrthoDB" id="1447528at2"/>